<name>A0A146KCA5_9EUKA</name>
<keyword evidence="7" id="KW-0808">Transferase</keyword>
<feature type="domain" description="CBS" evidence="6">
    <location>
        <begin position="225"/>
        <end position="281"/>
    </location>
</feature>
<comment type="similarity">
    <text evidence="1">Belongs to the 5'-AMP-activated protein kinase gamma subunit family.</text>
</comment>
<evidence type="ECO:0000259" key="6">
    <source>
        <dbReference type="PROSITE" id="PS51371"/>
    </source>
</evidence>
<reference evidence="7" key="1">
    <citation type="submission" date="2015-07" db="EMBL/GenBank/DDBJ databases">
        <title>Adaptation to a free-living lifestyle via gene acquisitions in the diplomonad Trepomonas sp. PC1.</title>
        <authorList>
            <person name="Xu F."/>
            <person name="Jerlstrom-Hultqvist J."/>
            <person name="Kolisko M."/>
            <person name="Simpson A.G.B."/>
            <person name="Roger A.J."/>
            <person name="Svard S.G."/>
            <person name="Andersson J.O."/>
        </authorList>
    </citation>
    <scope>NUCLEOTIDE SEQUENCE</scope>
    <source>
        <strain evidence="7">PC1</strain>
    </source>
</reference>
<evidence type="ECO:0000256" key="4">
    <source>
        <dbReference type="PROSITE-ProRule" id="PRU00703"/>
    </source>
</evidence>
<feature type="compositionally biased region" description="Polar residues" evidence="5">
    <location>
        <begin position="8"/>
        <end position="24"/>
    </location>
</feature>
<protein>
    <submittedName>
        <fullName evidence="7">5'-AMP-activated protein kinase, gamma-1 subunit</fullName>
    </submittedName>
</protein>
<dbReference type="SUPFAM" id="SSF54631">
    <property type="entry name" value="CBS-domain pair"/>
    <property type="match status" value="2"/>
</dbReference>
<evidence type="ECO:0000313" key="7">
    <source>
        <dbReference type="EMBL" id="JAP94450.1"/>
    </source>
</evidence>
<dbReference type="EMBL" id="GDID01002156">
    <property type="protein sequence ID" value="JAP94450.1"/>
    <property type="molecule type" value="Transcribed_RNA"/>
</dbReference>
<dbReference type="Gene3D" id="3.10.580.10">
    <property type="entry name" value="CBS-domain"/>
    <property type="match status" value="2"/>
</dbReference>
<sequence>DAEKIKADSTQQTQVEPQQRSRSSSVNIDSLPIAQSYKSVTEFFKQFTAYHIMPTSARILSIDADTSLYRAFRIMMDNSTFSAFVWDRTTQLYNSVLTATDIMRASIVIYNQFFAEKAEYDPVLFCQKHNISTMDKKPGIIDLLCHISLRSAKYKQPLIHTSTNTTLYDAISKMIDKNVHRLPVIDQDGSIVLQLTYRSICRFLVSKFKFNSTVLEKPVMCCNVANTEFRTINFNATVHDAITLLVRNNLSVIPILDDDQKLYDVFSKYDFMIYGDSQIDLTLKIKDFISKRPANQEGCVTMVQTVTIAQLLRQIADKNLHRMMLVSEEDEKKLVAVVSLRHVLKYLTDASVFDNNQTQPNVLHSFKQNLQSFENNSIKHQSVTDDDLDWRLFQRMQIDANDVI</sequence>
<dbReference type="CDD" id="cd02205">
    <property type="entry name" value="CBS_pair_SF"/>
    <property type="match status" value="1"/>
</dbReference>
<dbReference type="Pfam" id="PF00571">
    <property type="entry name" value="CBS"/>
    <property type="match status" value="4"/>
</dbReference>
<dbReference type="InterPro" id="IPR046342">
    <property type="entry name" value="CBS_dom_sf"/>
</dbReference>
<feature type="domain" description="CBS" evidence="6">
    <location>
        <begin position="154"/>
        <end position="210"/>
    </location>
</feature>
<keyword evidence="7" id="KW-0418">Kinase</keyword>
<evidence type="ECO:0000256" key="5">
    <source>
        <dbReference type="SAM" id="MobiDB-lite"/>
    </source>
</evidence>
<dbReference type="InterPro" id="IPR000644">
    <property type="entry name" value="CBS_dom"/>
</dbReference>
<evidence type="ECO:0000256" key="3">
    <source>
        <dbReference type="ARBA" id="ARBA00023122"/>
    </source>
</evidence>
<dbReference type="SMART" id="SM00116">
    <property type="entry name" value="CBS"/>
    <property type="match status" value="4"/>
</dbReference>
<dbReference type="PANTHER" id="PTHR13780:SF35">
    <property type="entry name" value="LD22662P"/>
    <property type="match status" value="1"/>
</dbReference>
<keyword evidence="2" id="KW-0677">Repeat</keyword>
<organism evidence="7">
    <name type="scientific">Trepomonas sp. PC1</name>
    <dbReference type="NCBI Taxonomy" id="1076344"/>
    <lineage>
        <taxon>Eukaryota</taxon>
        <taxon>Metamonada</taxon>
        <taxon>Diplomonadida</taxon>
        <taxon>Hexamitidae</taxon>
        <taxon>Hexamitinae</taxon>
        <taxon>Trepomonas</taxon>
    </lineage>
</organism>
<dbReference type="PROSITE" id="PS51371">
    <property type="entry name" value="CBS"/>
    <property type="match status" value="3"/>
</dbReference>
<accession>A0A146KCA5</accession>
<dbReference type="AlphaFoldDB" id="A0A146KCA5"/>
<feature type="domain" description="CBS" evidence="6">
    <location>
        <begin position="53"/>
        <end position="116"/>
    </location>
</feature>
<dbReference type="PANTHER" id="PTHR13780">
    <property type="entry name" value="AMP-ACTIVATED PROTEIN KINASE, GAMMA REGULATORY SUBUNIT"/>
    <property type="match status" value="1"/>
</dbReference>
<evidence type="ECO:0000256" key="2">
    <source>
        <dbReference type="ARBA" id="ARBA00022737"/>
    </source>
</evidence>
<evidence type="ECO:0000256" key="1">
    <source>
        <dbReference type="ARBA" id="ARBA00006750"/>
    </source>
</evidence>
<dbReference type="GO" id="GO:0016301">
    <property type="term" value="F:kinase activity"/>
    <property type="evidence" value="ECO:0007669"/>
    <property type="project" value="UniProtKB-KW"/>
</dbReference>
<proteinExistence type="inferred from homology"/>
<feature type="non-terminal residue" evidence="7">
    <location>
        <position position="1"/>
    </location>
</feature>
<dbReference type="InterPro" id="IPR050511">
    <property type="entry name" value="AMPK_gamma/SDS23_families"/>
</dbReference>
<keyword evidence="3 4" id="KW-0129">CBS domain</keyword>
<gene>
    <name evidence="7" type="ORF">TPC1_12890</name>
</gene>
<feature type="region of interest" description="Disordered" evidence="5">
    <location>
        <begin position="1"/>
        <end position="24"/>
    </location>
</feature>